<evidence type="ECO:0000256" key="1">
    <source>
        <dbReference type="ARBA" id="ARBA00004167"/>
    </source>
</evidence>
<dbReference type="PROSITE" id="PS50125">
    <property type="entry name" value="GUANYLATE_CYCLASE_2"/>
    <property type="match status" value="1"/>
</dbReference>
<accession>A0ABU8YN56</accession>
<dbReference type="Proteomes" id="UP001384579">
    <property type="component" value="Unassembled WGS sequence"/>
</dbReference>
<feature type="domain" description="Guanylate cyclase" evidence="5">
    <location>
        <begin position="1619"/>
        <end position="1745"/>
    </location>
</feature>
<feature type="transmembrane region" description="Helical" evidence="3">
    <location>
        <begin position="1196"/>
        <end position="1217"/>
    </location>
</feature>
<dbReference type="Pfam" id="PF13191">
    <property type="entry name" value="AAA_16"/>
    <property type="match status" value="1"/>
</dbReference>
<dbReference type="InterPro" id="IPR011009">
    <property type="entry name" value="Kinase-like_dom_sf"/>
</dbReference>
<dbReference type="SMART" id="SM00044">
    <property type="entry name" value="CYCc"/>
    <property type="match status" value="1"/>
</dbReference>
<keyword evidence="3" id="KW-1133">Transmembrane helix</keyword>
<dbReference type="InterPro" id="IPR041664">
    <property type="entry name" value="AAA_16"/>
</dbReference>
<dbReference type="SUPFAM" id="SSF55073">
    <property type="entry name" value="Nucleotide cyclase"/>
    <property type="match status" value="1"/>
</dbReference>
<dbReference type="SUPFAM" id="SSF55781">
    <property type="entry name" value="GAF domain-like"/>
    <property type="match status" value="1"/>
</dbReference>
<feature type="region of interest" description="Disordered" evidence="2">
    <location>
        <begin position="611"/>
        <end position="666"/>
    </location>
</feature>
<evidence type="ECO:0000313" key="7">
    <source>
        <dbReference type="Proteomes" id="UP001384579"/>
    </source>
</evidence>
<dbReference type="SUPFAM" id="SSF52540">
    <property type="entry name" value="P-loop containing nucleoside triphosphate hydrolases"/>
    <property type="match status" value="1"/>
</dbReference>
<dbReference type="CDD" id="cd07302">
    <property type="entry name" value="CHD"/>
    <property type="match status" value="1"/>
</dbReference>
<protein>
    <submittedName>
        <fullName evidence="6">AAA family ATPase</fullName>
    </submittedName>
</protein>
<dbReference type="PROSITE" id="PS50011">
    <property type="entry name" value="PROTEIN_KINASE_DOM"/>
    <property type="match status" value="1"/>
</dbReference>
<name>A0ABU8YN56_9CYAN</name>
<feature type="domain" description="Protein kinase" evidence="4">
    <location>
        <begin position="7"/>
        <end position="267"/>
    </location>
</feature>
<evidence type="ECO:0000313" key="6">
    <source>
        <dbReference type="EMBL" id="MEK0185803.1"/>
    </source>
</evidence>
<dbReference type="Gene3D" id="3.40.50.300">
    <property type="entry name" value="P-loop containing nucleotide triphosphate hydrolases"/>
    <property type="match status" value="1"/>
</dbReference>
<dbReference type="Pfam" id="PF00069">
    <property type="entry name" value="Pkinase"/>
    <property type="match status" value="1"/>
</dbReference>
<dbReference type="InterPro" id="IPR027417">
    <property type="entry name" value="P-loop_NTPase"/>
</dbReference>
<dbReference type="InterPro" id="IPR000719">
    <property type="entry name" value="Prot_kinase_dom"/>
</dbReference>
<reference evidence="6 7" key="1">
    <citation type="journal article" date="2020" name="Harmful Algae">
        <title>Molecular and morphological characterization of a novel dihydroanatoxin-a producing Microcoleus species (cyanobacteria) from the Russian River, California, USA.</title>
        <authorList>
            <person name="Conklin K.Y."/>
            <person name="Stancheva R."/>
            <person name="Otten T.G."/>
            <person name="Fadness R."/>
            <person name="Boyer G.L."/>
            <person name="Read B."/>
            <person name="Zhang X."/>
            <person name="Sheath R.G."/>
        </authorList>
    </citation>
    <scope>NUCLEOTIDE SEQUENCE [LARGE SCALE GENOMIC DNA]</scope>
    <source>
        <strain evidence="6 7">PTRS2</strain>
    </source>
</reference>
<dbReference type="Gene3D" id="3.30.70.1230">
    <property type="entry name" value="Nucleotide cyclase"/>
    <property type="match status" value="1"/>
</dbReference>
<keyword evidence="7" id="KW-1185">Reference proteome</keyword>
<comment type="subcellular location">
    <subcellularLocation>
        <location evidence="1">Membrane</location>
        <topology evidence="1">Single-pass membrane protein</topology>
    </subcellularLocation>
</comment>
<dbReference type="InterPro" id="IPR001054">
    <property type="entry name" value="A/G_cyclase"/>
</dbReference>
<dbReference type="InterPro" id="IPR029016">
    <property type="entry name" value="GAF-like_dom_sf"/>
</dbReference>
<proteinExistence type="predicted"/>
<dbReference type="Gene3D" id="1.10.510.10">
    <property type="entry name" value="Transferase(Phosphotransferase) domain 1"/>
    <property type="match status" value="1"/>
</dbReference>
<dbReference type="CDD" id="cd14014">
    <property type="entry name" value="STKc_PknB_like"/>
    <property type="match status" value="1"/>
</dbReference>
<feature type="compositionally biased region" description="Polar residues" evidence="2">
    <location>
        <begin position="622"/>
        <end position="635"/>
    </location>
</feature>
<evidence type="ECO:0000259" key="5">
    <source>
        <dbReference type="PROSITE" id="PS50125"/>
    </source>
</evidence>
<gene>
    <name evidence="6" type="ORF">WMG39_13245</name>
</gene>
<feature type="region of interest" description="Disordered" evidence="2">
    <location>
        <begin position="319"/>
        <end position="338"/>
    </location>
</feature>
<organism evidence="6 7">
    <name type="scientific">Microcoleus anatoxicus PTRS2</name>
    <dbReference type="NCBI Taxonomy" id="2705321"/>
    <lineage>
        <taxon>Bacteria</taxon>
        <taxon>Bacillati</taxon>
        <taxon>Cyanobacteriota</taxon>
        <taxon>Cyanophyceae</taxon>
        <taxon>Oscillatoriophycideae</taxon>
        <taxon>Oscillatoriales</taxon>
        <taxon>Microcoleaceae</taxon>
        <taxon>Microcoleus</taxon>
        <taxon>Microcoleus anatoxicus</taxon>
    </lineage>
</organism>
<dbReference type="EMBL" id="JBBLXS010000151">
    <property type="protein sequence ID" value="MEK0185803.1"/>
    <property type="molecule type" value="Genomic_DNA"/>
</dbReference>
<keyword evidence="3" id="KW-0812">Transmembrane</keyword>
<evidence type="ECO:0000256" key="2">
    <source>
        <dbReference type="SAM" id="MobiDB-lite"/>
    </source>
</evidence>
<comment type="caution">
    <text evidence="6">The sequence shown here is derived from an EMBL/GenBank/DDBJ whole genome shotgun (WGS) entry which is preliminary data.</text>
</comment>
<feature type="transmembrane region" description="Helical" evidence="3">
    <location>
        <begin position="1229"/>
        <end position="1249"/>
    </location>
</feature>
<dbReference type="Pfam" id="PF01590">
    <property type="entry name" value="GAF"/>
    <property type="match status" value="1"/>
</dbReference>
<dbReference type="InterPro" id="IPR053159">
    <property type="entry name" value="Hybrid_Histidine_Kinase"/>
</dbReference>
<evidence type="ECO:0000256" key="3">
    <source>
        <dbReference type="SAM" id="Phobius"/>
    </source>
</evidence>
<dbReference type="SUPFAM" id="SSF56112">
    <property type="entry name" value="Protein kinase-like (PK-like)"/>
    <property type="match status" value="1"/>
</dbReference>
<dbReference type="InterPro" id="IPR003018">
    <property type="entry name" value="GAF"/>
</dbReference>
<dbReference type="RefSeq" id="WP_340520101.1">
    <property type="nucleotide sequence ID" value="NZ_JBBLXS010000151.1"/>
</dbReference>
<keyword evidence="3" id="KW-0472">Membrane</keyword>
<dbReference type="Gene3D" id="3.30.450.40">
    <property type="match status" value="1"/>
</dbReference>
<evidence type="ECO:0000259" key="4">
    <source>
        <dbReference type="PROSITE" id="PS50011"/>
    </source>
</evidence>
<dbReference type="InterPro" id="IPR029787">
    <property type="entry name" value="Nucleotide_cyclase"/>
</dbReference>
<sequence>MLSIPGVAVVTLLYESANSLVYRAIREADNQPLILKLLKESYPTPQELVRYRTEYRITRALKEAGVVQVYDLQKYQNTLVMFLEDFGGESLKILMQQRQFSLKEFLQIAIATTETLGQIHIANIIHKDINPSNIVYNPKTEQLKIIDFGISTQLSRETPTLKNPGILEGTLAYISPEQTGRMNRTLDYRADFYSLGVTFYELLTGKLPFETEDALELVHCHIARQPVTPQEIEPNIPLIISQIVIKLMAKNAENRYQTALGLKHDLEKCLVQLQATGNIEKFALGKRDITDRFLIPEKLYGRETEVSNLLAAFERVASGRSPQPPLLRGASSDSPLSRGGGWCVPALGEEANLSGSELMLVAGFSGIGKTALVNEVHKPIAKQQGYFIKGKYDQFGRNIPFSAFVQAFRDLMGQLLSESDAQLQIWKTKILTAVGNNGQVLIEVIPELERILGAQHPAIELSGSAAQNRFNLLMQNFVQVFTTAEHPLVIFLDDLQWADSASLKLLQLLMEDRGHLLVLGAYRDNEVSPTHPFILTVNEIIKSGAMVNTIMLQPLSLADLNQLVADTLICDLSLAQPLTELVYQKTQGNPFFSTQFLKALYDDGLITFDPPQSPLSKGGSTGDSPLSQGGSTGESPLSKGGSTGDSPLSQGGSKGESPLSQGGSKGHWQCDIAQARLTHASDVVEFMAAQLQKLPQETQDVLKLAACIGAQFDLDTLAVVSEELPEKTASALWKALEEELILPIHENYKFFIPTEAQFKTDSISNPTYRFLHDRVQQAAYSLIPDRQTPATHLKIGQLLLQSSSEMEREEKLFDIVEHLNLGQELIAQANEREALAQLNLKAGQKARNSTAYAAAKVYLQIGIELLTANCWQSQYELTLNLYVAAVEVAYLNADFDDMEQIAAEVLEKAQTILDKVKTYEILMTAQTAQNKMLEAIAVGRDALAQLGVELPNESEQVKIDLALQSLTRQLQDRRIEELLNLPVMTDLQIQAAMPILGILWSPIIQAMPSLTPLLSSTMVSLSLQFGNSPASTVGYLIHGVVLCSFLGDVKTGYGFGKLALNLLDRFNAPEFKCMIIAVFSSWIQHHQEALRATIPMSKDGYMAGMETGDFLYAGYNLTVCFEGNLFGGVEIDTWEAELADYSAAFAQVKQYSAQTLLEMTWQTTKNFRETVSTPDCLIGQVYDETVMIPKYHQDNVFTAIAMVYTYKLMLAYFFGNYPAALGHIAQAKPYLMSVSGIIFFPIFHFYAALTHLALFPTHPEIEQAEIFALVETHQTTLHQWAQNAPMNYLHKWYLVEAEKQRVFGNKAEAIDLYDRAISLAQENQFLNEEALANELAANFYLEWGKEKFAQIYMIDAYYAYVQWGATAKVKDLETRYPQLLKVTQPGRKNTQTSVSMTTTGSGNHVDITAVMKASQAISGEILLDKLLSSLMKILIENAGAQRGYLILSSQEQLLIEAEGTTDGASVTVLQSILVEDCQELSSAIVNYVARTQESVVLDDAVREGQFINDSYIQKHQPKSILCVPLINQSQIVSIVYLENNLTAGAFTPERVELLKVLSGQAAISIQNSKLYTEVRESEKMLAQLNKAYERFVPSQFLKFLDKSSIIDVELGDQVQLEMSVLFSDIRDFTTLSESMTPEENFRFINSYLSRMEPVINQNNGFIDKYIGDAIMALFNGDANNAVNAGIAMLNRLFEYNQNRANSGYAPIQIGIGINTGSLMLGTVGGPNRMDGTVISDAVNLASRVEGLTKNYGVSLLITQETYSRLENPSKYAIRSLDTVKVKGKSEAVTVYEVFDCDRPEIKDGKLATLELFAEGLAIYSEGKFAEAGRLFAECWHQNQGDRVAKIYWERCHVP</sequence>
<dbReference type="SMART" id="SM00065">
    <property type="entry name" value="GAF"/>
    <property type="match status" value="1"/>
</dbReference>
<dbReference type="PANTHER" id="PTHR43642">
    <property type="entry name" value="HYBRID SIGNAL TRANSDUCTION HISTIDINE KINASE G"/>
    <property type="match status" value="1"/>
</dbReference>
<dbReference type="PANTHER" id="PTHR43642:SF1">
    <property type="entry name" value="HYBRID SIGNAL TRANSDUCTION HISTIDINE KINASE G"/>
    <property type="match status" value="1"/>
</dbReference>
<dbReference type="Pfam" id="PF00211">
    <property type="entry name" value="Guanylate_cyc"/>
    <property type="match status" value="1"/>
</dbReference>